<dbReference type="Proteomes" id="UP000188929">
    <property type="component" value="Unassembled WGS sequence"/>
</dbReference>
<dbReference type="Pfam" id="PF02616">
    <property type="entry name" value="SMC_ScpA"/>
    <property type="match status" value="1"/>
</dbReference>
<keyword evidence="5" id="KW-1185">Reference proteome</keyword>
<dbReference type="EMBL" id="MOMC01000008">
    <property type="protein sequence ID" value="ONH32992.1"/>
    <property type="molecule type" value="Genomic_DNA"/>
</dbReference>
<accession>A0A1V2IIG5</accession>
<organism evidence="4 5">
    <name type="scientific">Pseudofrankia asymbiotica</name>
    <dbReference type="NCBI Taxonomy" id="1834516"/>
    <lineage>
        <taxon>Bacteria</taxon>
        <taxon>Bacillati</taxon>
        <taxon>Actinomycetota</taxon>
        <taxon>Actinomycetes</taxon>
        <taxon>Frankiales</taxon>
        <taxon>Frankiaceae</taxon>
        <taxon>Pseudofrankia</taxon>
    </lineage>
</organism>
<evidence type="ECO:0000313" key="4">
    <source>
        <dbReference type="EMBL" id="ONH32992.1"/>
    </source>
</evidence>
<dbReference type="AlphaFoldDB" id="A0A1V2IIG5"/>
<reference evidence="5" key="1">
    <citation type="submission" date="2016-10" db="EMBL/GenBank/DDBJ databases">
        <title>Frankia sp. NRRL B-16386 Genome sequencing.</title>
        <authorList>
            <person name="Ghodhbane-Gtari F."/>
            <person name="Swanson E."/>
            <person name="Gueddou A."/>
            <person name="Hezbri K."/>
            <person name="Ktari K."/>
            <person name="Nouioui I."/>
            <person name="Morris K."/>
            <person name="Simpson S."/>
            <person name="Abebe-Akele F."/>
            <person name="Thomas K."/>
            <person name="Gtari M."/>
            <person name="Tisa L.S."/>
        </authorList>
    </citation>
    <scope>NUCLEOTIDE SEQUENCE [LARGE SCALE GENOMIC DNA]</scope>
    <source>
        <strain evidence="5">NRRL B-16386</strain>
    </source>
</reference>
<dbReference type="GO" id="GO:0007059">
    <property type="term" value="P:chromosome segregation"/>
    <property type="evidence" value="ECO:0007669"/>
    <property type="project" value="UniProtKB-KW"/>
</dbReference>
<feature type="region of interest" description="Disordered" evidence="3">
    <location>
        <begin position="1"/>
        <end position="55"/>
    </location>
</feature>
<protein>
    <recommendedName>
        <fullName evidence="2">Segregation and condensation protein A</fullName>
    </recommendedName>
</protein>
<evidence type="ECO:0000313" key="5">
    <source>
        <dbReference type="Proteomes" id="UP000188929"/>
    </source>
</evidence>
<feature type="compositionally biased region" description="Acidic residues" evidence="3">
    <location>
        <begin position="330"/>
        <end position="344"/>
    </location>
</feature>
<proteinExistence type="predicted"/>
<name>A0A1V2IIG5_9ACTN</name>
<gene>
    <name evidence="4" type="ORF">BL253_04205</name>
</gene>
<dbReference type="Gene3D" id="6.10.250.2410">
    <property type="match status" value="1"/>
</dbReference>
<dbReference type="PANTHER" id="PTHR33969:SF2">
    <property type="entry name" value="SEGREGATION AND CONDENSATION PROTEIN A"/>
    <property type="match status" value="1"/>
</dbReference>
<feature type="compositionally biased region" description="Pro residues" evidence="3">
    <location>
        <begin position="7"/>
        <end position="16"/>
    </location>
</feature>
<evidence type="ECO:0000256" key="1">
    <source>
        <dbReference type="ARBA" id="ARBA00022829"/>
    </source>
</evidence>
<dbReference type="STRING" id="1834516.BL253_04205"/>
<evidence type="ECO:0000256" key="2">
    <source>
        <dbReference type="ARBA" id="ARBA00044777"/>
    </source>
</evidence>
<dbReference type="PANTHER" id="PTHR33969">
    <property type="entry name" value="SEGREGATION AND CONDENSATION PROTEIN A"/>
    <property type="match status" value="1"/>
</dbReference>
<dbReference type="InterPro" id="IPR003768">
    <property type="entry name" value="ScpA"/>
</dbReference>
<sequence length="344" mass="37165">MHAVSDPPGPPDPAAPTGPGGEKDETAAAAAGSPDMPVPRMRHDHAESGPLDGVLTGRSGRSDAFVVELENFSGPFDLLLSLIAKHKMDVTEVALAKVTDEFVAHIRRLGDRFDLGQATEFLVIAATLLDLKAARLLPSSGGDTDDEDLALLEARDLLFARLLQYKAYKEAAAIFQTLMALEARHTPRAVQLEARYAAALPEVQITIGPSELAALAARLREPVLPPLVATDHVHAPRVSVREHMLVVIQRLRELGVASFRTLCVGCLETIEVVARFLALLELFREGRISFEQETPLGELLVRWSERQPENADIGGGLLPVGELAARSTFDEDEDARDGGDEETA</sequence>
<comment type="caution">
    <text evidence="4">The sequence shown here is derived from an EMBL/GenBank/DDBJ whole genome shotgun (WGS) entry which is preliminary data.</text>
</comment>
<evidence type="ECO:0000256" key="3">
    <source>
        <dbReference type="SAM" id="MobiDB-lite"/>
    </source>
</evidence>
<keyword evidence="1" id="KW-0159">Chromosome partition</keyword>
<feature type="region of interest" description="Disordered" evidence="3">
    <location>
        <begin position="325"/>
        <end position="344"/>
    </location>
</feature>